<keyword evidence="5" id="KW-1185">Reference proteome</keyword>
<feature type="region of interest" description="Disordered" evidence="1">
    <location>
        <begin position="1093"/>
        <end position="1144"/>
    </location>
</feature>
<dbReference type="InterPro" id="IPR043159">
    <property type="entry name" value="Lectin_gal-bd_sf"/>
</dbReference>
<dbReference type="Pfam" id="PF02140">
    <property type="entry name" value="SUEL_Lectin"/>
    <property type="match status" value="2"/>
</dbReference>
<dbReference type="HOGENOM" id="CLU_243231_0_0_1"/>
<feature type="compositionally biased region" description="Polar residues" evidence="1">
    <location>
        <begin position="675"/>
        <end position="691"/>
    </location>
</feature>
<feature type="region of interest" description="Disordered" evidence="1">
    <location>
        <begin position="614"/>
        <end position="670"/>
    </location>
</feature>
<dbReference type="EMBL" id="DS469609">
    <property type="protein sequence ID" value="EDO39312.1"/>
    <property type="molecule type" value="Genomic_DNA"/>
</dbReference>
<evidence type="ECO:0000256" key="1">
    <source>
        <dbReference type="SAM" id="MobiDB-lite"/>
    </source>
</evidence>
<feature type="region of interest" description="Disordered" evidence="1">
    <location>
        <begin position="264"/>
        <end position="300"/>
    </location>
</feature>
<protein>
    <recommendedName>
        <fullName evidence="3">SUEL-type lectin domain-containing protein</fullName>
    </recommendedName>
</protein>
<evidence type="ECO:0000256" key="2">
    <source>
        <dbReference type="SAM" id="SignalP"/>
    </source>
</evidence>
<feature type="region of interest" description="Disordered" evidence="1">
    <location>
        <begin position="498"/>
        <end position="551"/>
    </location>
</feature>
<feature type="compositionally biased region" description="Basic residues" evidence="1">
    <location>
        <begin position="1093"/>
        <end position="1104"/>
    </location>
</feature>
<dbReference type="PANTHER" id="PTHR46780">
    <property type="entry name" value="PROTEIN EVA-1"/>
    <property type="match status" value="1"/>
</dbReference>
<dbReference type="Gene3D" id="2.60.120.740">
    <property type="match status" value="2"/>
</dbReference>
<feature type="region of interest" description="Disordered" evidence="1">
    <location>
        <begin position="844"/>
        <end position="903"/>
    </location>
</feature>
<dbReference type="OrthoDB" id="5970528at2759"/>
<feature type="compositionally biased region" description="Polar residues" evidence="1">
    <location>
        <begin position="526"/>
        <end position="538"/>
    </location>
</feature>
<feature type="compositionally biased region" description="Polar residues" evidence="1">
    <location>
        <begin position="352"/>
        <end position="385"/>
    </location>
</feature>
<dbReference type="eggNOG" id="KOG4729">
    <property type="taxonomic scope" value="Eukaryota"/>
</dbReference>
<feature type="signal peptide" evidence="2">
    <location>
        <begin position="1"/>
        <end position="22"/>
    </location>
</feature>
<keyword evidence="2" id="KW-0732">Signal</keyword>
<feature type="compositionally biased region" description="Polar residues" evidence="1">
    <location>
        <begin position="944"/>
        <end position="961"/>
    </location>
</feature>
<gene>
    <name evidence="4" type="ORF">NEMVEDRAFT_v1g209268</name>
</gene>
<evidence type="ECO:0000313" key="4">
    <source>
        <dbReference type="EMBL" id="EDO39312.1"/>
    </source>
</evidence>
<proteinExistence type="predicted"/>
<evidence type="ECO:0000313" key="5">
    <source>
        <dbReference type="Proteomes" id="UP000001593"/>
    </source>
</evidence>
<feature type="chain" id="PRO_5002714912" description="SUEL-type lectin domain-containing protein" evidence="2">
    <location>
        <begin position="23"/>
        <end position="1629"/>
    </location>
</feature>
<feature type="compositionally biased region" description="Polar residues" evidence="1">
    <location>
        <begin position="853"/>
        <end position="884"/>
    </location>
</feature>
<organism evidence="4 5">
    <name type="scientific">Nematostella vectensis</name>
    <name type="common">Starlet sea anemone</name>
    <dbReference type="NCBI Taxonomy" id="45351"/>
    <lineage>
        <taxon>Eukaryota</taxon>
        <taxon>Metazoa</taxon>
        <taxon>Cnidaria</taxon>
        <taxon>Anthozoa</taxon>
        <taxon>Hexacorallia</taxon>
        <taxon>Actiniaria</taxon>
        <taxon>Edwardsiidae</taxon>
        <taxon>Nematostella</taxon>
    </lineage>
</organism>
<feature type="compositionally biased region" description="Polar residues" evidence="1">
    <location>
        <begin position="264"/>
        <end position="289"/>
    </location>
</feature>
<dbReference type="KEGG" id="nve:5510923"/>
<dbReference type="OMA" id="IMDTFWG"/>
<sequence>MASYLLILVKLFALLPLSTLVAHPAVLKGNSNVPMYTRRTRPRSEIDLTTDKQVLICAGQNKSLECVSPGSSISIMDTFWGRLTDKLCPSEDGDPSTDCMSDPATTGLVKQLCDNKVFCQVAARHTVLQRPGTQHCPGINKYLIVNYTCIPDQHKLVLCNGETTQLHCGQGWKLNILTAFWGRTSVLTCPTPLDHPSRFATCQNMNSTTANLQRICQGRAECIVRADDLHMARGKSYCPDVEKYAMLSYRCQPSVNQGVFADDLSQQPSQAGPQSESPESLANSQGNSHEMTEFEHTELQQHDGNVLQQALAVLGTTAQTHRGHKADKDNGENYNHADNSQIQGENGLIHAQNGQTHSNNVKTPTRNGGSQDQYDQTHAQNNGNMNLGTPQQQTELRIDAATSAGRGVSNNALAALLHEYLVTQARNHANETADKELAVPHDPHPTPPLHSDKISVPQDNKNEPLPKHYEILKKILQNKHLSRITSDELVGNVTSVLQTSTRPNFGRRPTSDNQAGNGSSGPPRPTSGQSTSHVTHTPSGGIGGSQAGNASMTSSSKIIKLLSEYSHKNEDEVKALLWKLKDNLEQRRRAKKQGNTVAAVKPIASILTIQHQAPVNLPNGNSNQQSLGQAQTSNEDNSRGSEGTSNDHMDGLFSQSKPTMDNKQTQSSLSTADIQDSLGNTKMPTPQTASLGGTVKGTTFYEKYLKAAMKEEAEGAIKQEQKGQAALSALSEKVKALQTISDALNLLTERITPEENGGKRHGTETLDNVDQKDIDFLQKKINDAIDMAESMGRHEIAQNPNLVALRIAGRVPQDVTGSTRNTVQKDIQGIEDSLKSFVESVEATGNSDRRSAPTVSAFNKQSTSLMKTTEPTVANKHQYSSMSKQEGYPSLKQESSEASSTVTDGFTKAADPITKVTKAFEKAANPATYSANPISKSPDPAAKSVNTVTKTTDNSTKNADSATKAADTVANGQRRGKTDMEEMTSHFVSKNFTVALQPVTTFQDFNEVKVGGRINNEIIKEKEKEKLYKGQSVDDLLKMLKKKRPSSNVPIPVNVSTPVKVKSPFTGKRLDNNTLSLMERVVQHLLKDERKAKELRKKHKHEHKPQKDDEEKDDDDKDDDVYFDFDSTPRFTGQELDAQNAGKKDKLDKSLLEELVEQLDKAQSLSTSINGVPSSMRGSDYDTIRVPTDQKPDNKSDGVANMLEPAKKPAHITSDDDLMEIVNKYVGSAATSGTVQNDLKVSESASYKPSSYKAEDAEKTSLKPHAITFSAAEMSGKIGTNEDEPGPTKSAPILAEVAGGKIIESQTGGLEPMAKETFAVIHLKPTTKSTTSRVMDPTTRANIGKQRKLKISNLVKGVRMLLKALKKISPEHNEGESTSEYRTRDAQLDKHLKELDSEFDDVPTKGYSDFQDKHGKDWYYGKYKDEVLGGSATPKTPSGYGYYEYGDMNQDPYYQTKDKGSSLYTGTALQGDPIYPGPTQQGNSMYPGTTQQLLDYDAQYDKSIIKQLSSSLGEYSTVGTGDNTREYTSLGTGDSAQAYSPLSTAPFYDYGYRPQNYNFMNPETRASLDAPNAPKLPKKIRHALSKALRSDPVMKVVESFAKEETHLMNERLKGVTKHSRIAEKHVRND</sequence>
<dbReference type="InterPro" id="IPR000922">
    <property type="entry name" value="Lectin_gal-bd_dom"/>
</dbReference>
<dbReference type="PROSITE" id="PS50228">
    <property type="entry name" value="SUEL_LECTIN"/>
    <property type="match status" value="2"/>
</dbReference>
<feature type="compositionally biased region" description="Polar residues" evidence="1">
    <location>
        <begin position="653"/>
        <end position="670"/>
    </location>
</feature>
<reference evidence="4 5" key="1">
    <citation type="journal article" date="2007" name="Science">
        <title>Sea anemone genome reveals ancestral eumetazoan gene repertoire and genomic organization.</title>
        <authorList>
            <person name="Putnam N.H."/>
            <person name="Srivastava M."/>
            <person name="Hellsten U."/>
            <person name="Dirks B."/>
            <person name="Chapman J."/>
            <person name="Salamov A."/>
            <person name="Terry A."/>
            <person name="Shapiro H."/>
            <person name="Lindquist E."/>
            <person name="Kapitonov V.V."/>
            <person name="Jurka J."/>
            <person name="Genikhovich G."/>
            <person name="Grigoriev I.V."/>
            <person name="Lucas S.M."/>
            <person name="Steele R.E."/>
            <person name="Finnerty J.R."/>
            <person name="Technau U."/>
            <person name="Martindale M.Q."/>
            <person name="Rokhsar D.S."/>
        </authorList>
    </citation>
    <scope>NUCLEOTIDE SEQUENCE [LARGE SCALE GENOMIC DNA]</scope>
    <source>
        <strain evidence="5">CH2 X CH6</strain>
    </source>
</reference>
<feature type="compositionally biased region" description="Acidic residues" evidence="1">
    <location>
        <begin position="1108"/>
        <end position="1123"/>
    </location>
</feature>
<feature type="compositionally biased region" description="Polar residues" evidence="1">
    <location>
        <begin position="614"/>
        <end position="644"/>
    </location>
</feature>
<evidence type="ECO:0000259" key="3">
    <source>
        <dbReference type="PROSITE" id="PS50228"/>
    </source>
</evidence>
<dbReference type="InParanoid" id="A7SAH9"/>
<accession>A7SAH9</accession>
<dbReference type="Proteomes" id="UP000001593">
    <property type="component" value="Unassembled WGS sequence"/>
</dbReference>
<feature type="region of interest" description="Disordered" evidence="1">
    <location>
        <begin position="675"/>
        <end position="694"/>
    </location>
</feature>
<feature type="region of interest" description="Disordered" evidence="1">
    <location>
        <begin position="931"/>
        <end position="977"/>
    </location>
</feature>
<feature type="compositionally biased region" description="Polar residues" evidence="1">
    <location>
        <begin position="892"/>
        <end position="903"/>
    </location>
</feature>
<name>A7SAH9_NEMVE</name>
<dbReference type="GO" id="GO:0030246">
    <property type="term" value="F:carbohydrate binding"/>
    <property type="evidence" value="ECO:0007669"/>
    <property type="project" value="InterPro"/>
</dbReference>
<feature type="compositionally biased region" description="Polar residues" evidence="1">
    <location>
        <begin position="332"/>
        <end position="344"/>
    </location>
</feature>
<feature type="region of interest" description="Disordered" evidence="1">
    <location>
        <begin position="317"/>
        <end position="385"/>
    </location>
</feature>
<feature type="compositionally biased region" description="Basic and acidic residues" evidence="1">
    <location>
        <begin position="290"/>
        <end position="300"/>
    </location>
</feature>
<feature type="domain" description="SUEL-type lectin" evidence="3">
    <location>
        <begin position="56"/>
        <end position="150"/>
    </location>
</feature>
<feature type="region of interest" description="Disordered" evidence="1">
    <location>
        <begin position="437"/>
        <end position="464"/>
    </location>
</feature>
<dbReference type="CDD" id="cd22823">
    <property type="entry name" value="Gal_Rha_Lectin"/>
    <property type="match status" value="2"/>
</dbReference>
<feature type="domain" description="SUEL-type lectin" evidence="3">
    <location>
        <begin position="158"/>
        <end position="252"/>
    </location>
</feature>